<gene>
    <name evidence="2" type="ORF">GCM10010470_24460</name>
</gene>
<dbReference type="Gene3D" id="3.40.50.720">
    <property type="entry name" value="NAD(P)-binding Rossmann-like Domain"/>
    <property type="match status" value="1"/>
</dbReference>
<dbReference type="PANTHER" id="PTHR48079:SF6">
    <property type="entry name" value="NAD(P)-BINDING DOMAIN-CONTAINING PROTEIN-RELATED"/>
    <property type="match status" value="1"/>
</dbReference>
<proteinExistence type="predicted"/>
<dbReference type="RefSeq" id="WP_344679699.1">
    <property type="nucleotide sequence ID" value="NZ_BAAAUX010000011.1"/>
</dbReference>
<accession>A0ABN3VBF8</accession>
<dbReference type="SUPFAM" id="SSF51735">
    <property type="entry name" value="NAD(P)-binding Rossmann-fold domains"/>
    <property type="match status" value="1"/>
</dbReference>
<organism evidence="2 3">
    <name type="scientific">Saccharopolyspora taberi</name>
    <dbReference type="NCBI Taxonomy" id="60895"/>
    <lineage>
        <taxon>Bacteria</taxon>
        <taxon>Bacillati</taxon>
        <taxon>Actinomycetota</taxon>
        <taxon>Actinomycetes</taxon>
        <taxon>Pseudonocardiales</taxon>
        <taxon>Pseudonocardiaceae</taxon>
        <taxon>Saccharopolyspora</taxon>
    </lineage>
</organism>
<evidence type="ECO:0000259" key="1">
    <source>
        <dbReference type="Pfam" id="PF01370"/>
    </source>
</evidence>
<sequence>MRVFVTGATGFIGGTVAVRLVEAGHQVVGLARTEDKAAALRGFGLEPVLGHLDDAEVLAGAAREADAVVNAASSDHRGAVEVLVESLAGTGKPLLQTSGSSIVGDNAGGEASDRVFTEADVLPGGGWEPTPDKAHRVEIDRFLLAAADRGVRTVVLCNTLIYGHGRGPARDSVQVPRLVSQARRSGVVRHVGPGRNIWSNVHVDDVAELYLLALESAPGGSFHFVESGEESFGAIAQAVADRLGVGQPEAWDLESAIAEWGYERAVYALGSNSRVRSTRARELGWQPRHRSVTGWIGEVSEL</sequence>
<comment type="caution">
    <text evidence="2">The sequence shown here is derived from an EMBL/GenBank/DDBJ whole genome shotgun (WGS) entry which is preliminary data.</text>
</comment>
<dbReference type="Proteomes" id="UP001500979">
    <property type="component" value="Unassembled WGS sequence"/>
</dbReference>
<dbReference type="InterPro" id="IPR001509">
    <property type="entry name" value="Epimerase_deHydtase"/>
</dbReference>
<evidence type="ECO:0000313" key="3">
    <source>
        <dbReference type="Proteomes" id="UP001500979"/>
    </source>
</evidence>
<evidence type="ECO:0000313" key="2">
    <source>
        <dbReference type="EMBL" id="GAA2788930.1"/>
    </source>
</evidence>
<reference evidence="2 3" key="1">
    <citation type="journal article" date="2019" name="Int. J. Syst. Evol. Microbiol.">
        <title>The Global Catalogue of Microorganisms (GCM) 10K type strain sequencing project: providing services to taxonomists for standard genome sequencing and annotation.</title>
        <authorList>
            <consortium name="The Broad Institute Genomics Platform"/>
            <consortium name="The Broad Institute Genome Sequencing Center for Infectious Disease"/>
            <person name="Wu L."/>
            <person name="Ma J."/>
        </authorList>
    </citation>
    <scope>NUCLEOTIDE SEQUENCE [LARGE SCALE GENOMIC DNA]</scope>
    <source>
        <strain evidence="2 3">JCM 9383</strain>
    </source>
</reference>
<keyword evidence="3" id="KW-1185">Reference proteome</keyword>
<feature type="domain" description="NAD-dependent epimerase/dehydratase" evidence="1">
    <location>
        <begin position="3"/>
        <end position="216"/>
    </location>
</feature>
<dbReference type="PANTHER" id="PTHR48079">
    <property type="entry name" value="PROTEIN YEEZ"/>
    <property type="match status" value="1"/>
</dbReference>
<protein>
    <submittedName>
        <fullName evidence="2">NAD-dependent epimerase/dehydratase family protein</fullName>
    </submittedName>
</protein>
<dbReference type="EMBL" id="BAAAUX010000011">
    <property type="protein sequence ID" value="GAA2788930.1"/>
    <property type="molecule type" value="Genomic_DNA"/>
</dbReference>
<dbReference type="InterPro" id="IPR051783">
    <property type="entry name" value="NAD(P)-dependent_oxidoreduct"/>
</dbReference>
<name>A0ABN3VBF8_9PSEU</name>
<dbReference type="Pfam" id="PF01370">
    <property type="entry name" value="Epimerase"/>
    <property type="match status" value="1"/>
</dbReference>
<dbReference type="InterPro" id="IPR036291">
    <property type="entry name" value="NAD(P)-bd_dom_sf"/>
</dbReference>